<proteinExistence type="predicted"/>
<name>A0A285UTG2_9STAP</name>
<keyword evidence="2" id="KW-1185">Reference proteome</keyword>
<gene>
    <name evidence="1" type="ORF">SAMN05878391_2613</name>
</gene>
<sequence length="36" mass="4340">MEPLIIVEQKNIFLINTKLTDLYFLSISDIYYMRNS</sequence>
<protein>
    <submittedName>
        <fullName evidence="1">Uncharacterized protein</fullName>
    </submittedName>
</protein>
<dbReference type="EMBL" id="OBQF01000008">
    <property type="protein sequence ID" value="SOC45112.1"/>
    <property type="molecule type" value="Genomic_DNA"/>
</dbReference>
<reference evidence="2" key="1">
    <citation type="submission" date="2017-08" db="EMBL/GenBank/DDBJ databases">
        <authorList>
            <person name="Varghese N."/>
            <person name="Submissions S."/>
        </authorList>
    </citation>
    <scope>NUCLEOTIDE SEQUENCE [LARGE SCALE GENOMIC DNA]</scope>
    <source>
        <strain evidence="2">DSM 23173</strain>
    </source>
</reference>
<evidence type="ECO:0000313" key="2">
    <source>
        <dbReference type="Proteomes" id="UP000219412"/>
    </source>
</evidence>
<organism evidence="1 2">
    <name type="scientific">Salinicoccus kekensis</name>
    <dbReference type="NCBI Taxonomy" id="714307"/>
    <lineage>
        <taxon>Bacteria</taxon>
        <taxon>Bacillati</taxon>
        <taxon>Bacillota</taxon>
        <taxon>Bacilli</taxon>
        <taxon>Bacillales</taxon>
        <taxon>Staphylococcaceae</taxon>
        <taxon>Salinicoccus</taxon>
    </lineage>
</organism>
<accession>A0A285UTG2</accession>
<dbReference type="AlphaFoldDB" id="A0A285UTG2"/>
<dbReference type="Proteomes" id="UP000219412">
    <property type="component" value="Unassembled WGS sequence"/>
</dbReference>
<evidence type="ECO:0000313" key="1">
    <source>
        <dbReference type="EMBL" id="SOC45112.1"/>
    </source>
</evidence>